<evidence type="ECO:0000256" key="3">
    <source>
        <dbReference type="ARBA" id="ARBA00023002"/>
    </source>
</evidence>
<dbReference type="SUPFAM" id="SSF51430">
    <property type="entry name" value="NAD(P)-linked oxidoreductase"/>
    <property type="match status" value="1"/>
</dbReference>
<dbReference type="InterPro" id="IPR036812">
    <property type="entry name" value="NAD(P)_OxRdtase_dom_sf"/>
</dbReference>
<dbReference type="InterPro" id="IPR023210">
    <property type="entry name" value="NADP_OxRdtase_dom"/>
</dbReference>
<feature type="domain" description="NADP-dependent oxidoreductase" evidence="4">
    <location>
        <begin position="26"/>
        <end position="89"/>
    </location>
</feature>
<dbReference type="PROSITE" id="PS00798">
    <property type="entry name" value="ALDOKETO_REDUCTASE_1"/>
    <property type="match status" value="1"/>
</dbReference>
<protein>
    <submittedName>
        <fullName evidence="6">Aldo_ket_red domain-containing protein</fullName>
    </submittedName>
</protein>
<dbReference type="Pfam" id="PF00248">
    <property type="entry name" value="Aldo_ket_red"/>
    <property type="match status" value="1"/>
</dbReference>
<proteinExistence type="inferred from homology"/>
<evidence type="ECO:0000313" key="6">
    <source>
        <dbReference type="WBParaSite" id="ACAC_0000583601-mRNA-1"/>
    </source>
</evidence>
<name>A0A0K0D6Z1_ANGCA</name>
<dbReference type="GO" id="GO:0016616">
    <property type="term" value="F:oxidoreductase activity, acting on the CH-OH group of donors, NAD or NADP as acceptor"/>
    <property type="evidence" value="ECO:0007669"/>
    <property type="project" value="UniProtKB-ARBA"/>
</dbReference>
<reference evidence="5" key="1">
    <citation type="submission" date="2012-09" db="EMBL/GenBank/DDBJ databases">
        <authorList>
            <person name="Martin A.A."/>
        </authorList>
    </citation>
    <scope>NUCLEOTIDE SEQUENCE</scope>
</reference>
<dbReference type="PANTHER" id="PTHR43827">
    <property type="entry name" value="2,5-DIKETO-D-GLUCONIC ACID REDUCTASE"/>
    <property type="match status" value="1"/>
</dbReference>
<dbReference type="Gene3D" id="3.20.20.100">
    <property type="entry name" value="NADP-dependent oxidoreductase domain"/>
    <property type="match status" value="1"/>
</dbReference>
<evidence type="ECO:0000256" key="1">
    <source>
        <dbReference type="ARBA" id="ARBA00007905"/>
    </source>
</evidence>
<organism evidence="5 6">
    <name type="scientific">Angiostrongylus cantonensis</name>
    <name type="common">Rat lungworm</name>
    <dbReference type="NCBI Taxonomy" id="6313"/>
    <lineage>
        <taxon>Eukaryota</taxon>
        <taxon>Metazoa</taxon>
        <taxon>Ecdysozoa</taxon>
        <taxon>Nematoda</taxon>
        <taxon>Chromadorea</taxon>
        <taxon>Rhabditida</taxon>
        <taxon>Rhabditina</taxon>
        <taxon>Rhabditomorpha</taxon>
        <taxon>Strongyloidea</taxon>
        <taxon>Metastrongylidae</taxon>
        <taxon>Angiostrongylus</taxon>
    </lineage>
</organism>
<keyword evidence="3" id="KW-0560">Oxidoreductase</keyword>
<dbReference type="WBParaSite" id="ACAC_0000583601-mRNA-1">
    <property type="protein sequence ID" value="ACAC_0000583601-mRNA-1"/>
    <property type="gene ID" value="ACAC_0000583601"/>
</dbReference>
<accession>A0A0K0D6Z1</accession>
<evidence type="ECO:0000256" key="2">
    <source>
        <dbReference type="ARBA" id="ARBA00022857"/>
    </source>
</evidence>
<sequence length="105" mass="11553">LACQYHISDAKSPLITLSNGVKIPQVGLGIWQSKTGEVKVAVKTALETGYRLIDAATCYHNEDAIGEAIQELIKDGKIKRDELFIVTKVLRLSCTLEIPFPLTKI</sequence>
<comment type="similarity">
    <text evidence="1">Belongs to the aldo/keto reductase family.</text>
</comment>
<dbReference type="PANTHER" id="PTHR43827:SF3">
    <property type="entry name" value="NADP-DEPENDENT OXIDOREDUCTASE DOMAIN-CONTAINING PROTEIN"/>
    <property type="match status" value="1"/>
</dbReference>
<reference evidence="6" key="2">
    <citation type="submission" date="2017-02" db="UniProtKB">
        <authorList>
            <consortium name="WormBaseParasite"/>
        </authorList>
    </citation>
    <scope>IDENTIFICATION</scope>
</reference>
<dbReference type="InterPro" id="IPR020471">
    <property type="entry name" value="AKR"/>
</dbReference>
<dbReference type="Proteomes" id="UP000035642">
    <property type="component" value="Unassembled WGS sequence"/>
</dbReference>
<keyword evidence="2" id="KW-0521">NADP</keyword>
<keyword evidence="5" id="KW-1185">Reference proteome</keyword>
<evidence type="ECO:0000259" key="4">
    <source>
        <dbReference type="Pfam" id="PF00248"/>
    </source>
</evidence>
<evidence type="ECO:0000313" key="5">
    <source>
        <dbReference type="Proteomes" id="UP000035642"/>
    </source>
</evidence>
<dbReference type="STRING" id="6313.A0A0K0D6Z1"/>
<dbReference type="InterPro" id="IPR018170">
    <property type="entry name" value="Aldo/ket_reductase_CS"/>
</dbReference>
<dbReference type="AlphaFoldDB" id="A0A0K0D6Z1"/>